<keyword evidence="3" id="KW-1185">Reference proteome</keyword>
<name>A0A5E4MR88_9HEMI</name>
<dbReference type="OrthoDB" id="6629425at2759"/>
<reference evidence="2 3" key="1">
    <citation type="submission" date="2019-08" db="EMBL/GenBank/DDBJ databases">
        <authorList>
            <person name="Alioto T."/>
            <person name="Alioto T."/>
            <person name="Gomez Garrido J."/>
        </authorList>
    </citation>
    <scope>NUCLEOTIDE SEQUENCE [LARGE SCALE GENOMIC DNA]</scope>
</reference>
<accession>A0A5E4MR88</accession>
<feature type="region of interest" description="Disordered" evidence="1">
    <location>
        <begin position="45"/>
        <end position="76"/>
    </location>
</feature>
<evidence type="ECO:0000313" key="2">
    <source>
        <dbReference type="EMBL" id="VVC33969.1"/>
    </source>
</evidence>
<dbReference type="EMBL" id="CABPRJ010000979">
    <property type="protein sequence ID" value="VVC33969.1"/>
    <property type="molecule type" value="Genomic_DNA"/>
</dbReference>
<protein>
    <submittedName>
        <fullName evidence="2">Uncharacterized protein</fullName>
    </submittedName>
</protein>
<dbReference type="AlphaFoldDB" id="A0A5E4MR88"/>
<proteinExistence type="predicted"/>
<organism evidence="2 3">
    <name type="scientific">Cinara cedri</name>
    <dbReference type="NCBI Taxonomy" id="506608"/>
    <lineage>
        <taxon>Eukaryota</taxon>
        <taxon>Metazoa</taxon>
        <taxon>Ecdysozoa</taxon>
        <taxon>Arthropoda</taxon>
        <taxon>Hexapoda</taxon>
        <taxon>Insecta</taxon>
        <taxon>Pterygota</taxon>
        <taxon>Neoptera</taxon>
        <taxon>Paraneoptera</taxon>
        <taxon>Hemiptera</taxon>
        <taxon>Sternorrhyncha</taxon>
        <taxon>Aphidomorpha</taxon>
        <taxon>Aphidoidea</taxon>
        <taxon>Aphididae</taxon>
        <taxon>Lachninae</taxon>
        <taxon>Cinara</taxon>
    </lineage>
</organism>
<dbReference type="Proteomes" id="UP000325440">
    <property type="component" value="Unassembled WGS sequence"/>
</dbReference>
<sequence>MAKRNEDCKFIIELLQLYRQHTVLWKVKNQEVPVDGSSTIILQSEDETQDLSINAEEQNIPEEQYTNAKQRPKPTI</sequence>
<evidence type="ECO:0000313" key="3">
    <source>
        <dbReference type="Proteomes" id="UP000325440"/>
    </source>
</evidence>
<evidence type="ECO:0000256" key="1">
    <source>
        <dbReference type="SAM" id="MobiDB-lite"/>
    </source>
</evidence>
<gene>
    <name evidence="2" type="ORF">CINCED_3A019523</name>
</gene>